<dbReference type="EMBL" id="JAAOIW010000001">
    <property type="protein sequence ID" value="NHN28752.1"/>
    <property type="molecule type" value="Genomic_DNA"/>
</dbReference>
<evidence type="ECO:0000313" key="2">
    <source>
        <dbReference type="Proteomes" id="UP001165962"/>
    </source>
</evidence>
<protein>
    <recommendedName>
        <fullName evidence="3">Gas vesicle protein</fullName>
    </recommendedName>
</protein>
<proteinExistence type="predicted"/>
<keyword evidence="2" id="KW-1185">Reference proteome</keyword>
<dbReference type="Proteomes" id="UP001165962">
    <property type="component" value="Unassembled WGS sequence"/>
</dbReference>
<organism evidence="1 2">
    <name type="scientific">Paenibacillus agricola</name>
    <dbReference type="NCBI Taxonomy" id="2716264"/>
    <lineage>
        <taxon>Bacteria</taxon>
        <taxon>Bacillati</taxon>
        <taxon>Bacillota</taxon>
        <taxon>Bacilli</taxon>
        <taxon>Bacillales</taxon>
        <taxon>Paenibacillaceae</taxon>
        <taxon>Paenibacillus</taxon>
    </lineage>
</organism>
<name>A0ABX0J1J4_9BACL</name>
<evidence type="ECO:0008006" key="3">
    <source>
        <dbReference type="Google" id="ProtNLM"/>
    </source>
</evidence>
<accession>A0ABX0J1J4</accession>
<gene>
    <name evidence="1" type="ORF">G9U52_02770</name>
</gene>
<comment type="caution">
    <text evidence="1">The sequence shown here is derived from an EMBL/GenBank/DDBJ whole genome shotgun (WGS) entry which is preliminary data.</text>
</comment>
<dbReference type="RefSeq" id="WP_166145785.1">
    <property type="nucleotide sequence ID" value="NZ_JAAOIW010000001.1"/>
</dbReference>
<sequence length="101" mass="10926">MKMGSFLLGGMVGAAAVIYLNTKNKAMLLSAFSGNNASMGNNMSKAKEKMTGAFDKESHSPKAGFGEVKAIINKEPQLKATFEEILAENADNRYKEMHPPQ</sequence>
<reference evidence="1" key="1">
    <citation type="submission" date="2020-03" db="EMBL/GenBank/DDBJ databases">
        <title>Draft sequencing of Paenibacilllus sp. S3N08.</title>
        <authorList>
            <person name="Kim D.-U."/>
        </authorList>
    </citation>
    <scope>NUCLEOTIDE SEQUENCE</scope>
    <source>
        <strain evidence="1">S3N08</strain>
    </source>
</reference>
<evidence type="ECO:0000313" key="1">
    <source>
        <dbReference type="EMBL" id="NHN28752.1"/>
    </source>
</evidence>